<evidence type="ECO:0000259" key="2">
    <source>
        <dbReference type="Pfam" id="PF25164"/>
    </source>
</evidence>
<dbReference type="InterPro" id="IPR021176">
    <property type="entry name" value="Competence-induced_CoiA"/>
</dbReference>
<protein>
    <submittedName>
        <fullName evidence="4">Competence protein CoiA</fullName>
    </submittedName>
</protein>
<gene>
    <name evidence="4" type="ORF">BVDSYZ_05940</name>
</gene>
<dbReference type="InterPro" id="IPR010330">
    <property type="entry name" value="CoiA_nuc"/>
</dbReference>
<dbReference type="AlphaFoldDB" id="A0ABC8D3I1"/>
<dbReference type="Pfam" id="PF25164">
    <property type="entry name" value="CoiA_N"/>
    <property type="match status" value="1"/>
</dbReference>
<proteinExistence type="predicted"/>
<evidence type="ECO:0000313" key="4">
    <source>
        <dbReference type="EMBL" id="AWX71584.1"/>
    </source>
</evidence>
<dbReference type="Pfam" id="PF06054">
    <property type="entry name" value="CoiA_nuc"/>
    <property type="match status" value="1"/>
</dbReference>
<dbReference type="InterPro" id="IPR057252">
    <property type="entry name" value="CoiA_C"/>
</dbReference>
<dbReference type="InterPro" id="IPR057253">
    <property type="entry name" value="CoiA-like_N"/>
</dbReference>
<dbReference type="Pfam" id="PF25166">
    <property type="entry name" value="CoiA_C"/>
    <property type="match status" value="1"/>
</dbReference>
<evidence type="ECO:0000259" key="1">
    <source>
        <dbReference type="Pfam" id="PF06054"/>
    </source>
</evidence>
<dbReference type="Proteomes" id="UP000250069">
    <property type="component" value="Chromosome"/>
</dbReference>
<evidence type="ECO:0000259" key="3">
    <source>
        <dbReference type="Pfam" id="PF25166"/>
    </source>
</evidence>
<feature type="domain" description="Competence protein CoiA-like N-terminal" evidence="2">
    <location>
        <begin position="17"/>
        <end position="61"/>
    </location>
</feature>
<sequence>MFSAVTADGRLIQLTGSYSKEKAAELRKKRWFCPVCKSELDIKLGREKLPHFAHKKSRLCPGESEPESEYHLEGKRQLFLWLKTQGCSVSLEPYLTSAGQRPDLTAESGEERLAFEFQCANLSADSLKSRTAGLKNAGYRPVWIIGAKRLKRMAAQFFRLSAFHWQFFEVHSFSSLLFYCPDARSFYRLHSITPFYTGYSYAGLTTIPLHKANLKDICHPEGRHSVRLPSWGRAVAGFRSKSGRFLSEDAGLIRRLFYERHQVAFPFLPSEVFIPVSAGFVFASPVFVWQSHLYLRLAELSKKGAPIRLSGMVHDLRQKIRRKEIRMRYGSQDSLIRMAVKQYADFLCLQDFLREIENEVYMPSSQRKLPQTAEELRRRDLLFFLGNENASFRSP</sequence>
<name>A0ABC8D3I1_BACVE</name>
<feature type="domain" description="Competence protein CoiA nuclease-like" evidence="1">
    <location>
        <begin position="67"/>
        <end position="221"/>
    </location>
</feature>
<reference evidence="4 5" key="1">
    <citation type="submission" date="2018-06" db="EMBL/GenBank/DDBJ databases">
        <title>Complete Genome Sequence of Bacillus velezensis DSYZ, a Plant Growth-Promoting Rhizobacterium with Antifungal Activity.</title>
        <authorList>
            <person name="Du B."/>
            <person name="Ding Y."/>
            <person name="Liu K."/>
            <person name="Yao L."/>
            <person name="Wang C."/>
            <person name="Li H."/>
            <person name="Liu H."/>
        </authorList>
    </citation>
    <scope>NUCLEOTIDE SEQUENCE [LARGE SCALE GENOMIC DNA]</scope>
    <source>
        <strain evidence="4 5">DSYZ</strain>
    </source>
</reference>
<dbReference type="RefSeq" id="WP_015417214.1">
    <property type="nucleotide sequence ID" value="NZ_CP026610.1"/>
</dbReference>
<evidence type="ECO:0000313" key="5">
    <source>
        <dbReference type="Proteomes" id="UP000250069"/>
    </source>
</evidence>
<accession>A0ABC8D3I1</accession>
<dbReference type="EMBL" id="CP030150">
    <property type="protein sequence ID" value="AWX71584.1"/>
    <property type="molecule type" value="Genomic_DNA"/>
</dbReference>
<feature type="domain" description="Competence protein CoiA C-terminal" evidence="3">
    <location>
        <begin position="231"/>
        <end position="375"/>
    </location>
</feature>
<organism evidence="4 5">
    <name type="scientific">Bacillus velezensis</name>
    <dbReference type="NCBI Taxonomy" id="492670"/>
    <lineage>
        <taxon>Bacteria</taxon>
        <taxon>Bacillati</taxon>
        <taxon>Bacillota</taxon>
        <taxon>Bacilli</taxon>
        <taxon>Bacillales</taxon>
        <taxon>Bacillaceae</taxon>
        <taxon>Bacillus</taxon>
        <taxon>Bacillus amyloliquefaciens group</taxon>
    </lineage>
</organism>
<dbReference type="PIRSF" id="PIRSF007487">
    <property type="entry name" value="Competence-induced_CoiA_bac"/>
    <property type="match status" value="1"/>
</dbReference>